<sequence>MPSIRVCAALALVAASVVTAVPAHVRREEATTSNIGYIVAQVAGLFEGVGNEEYASIVMDAASSFVGSDGQQKEDVDAQQVIKSMLEKLDESNDPSSAAEIASSIFRIIDDDAAPTEAATLVDAIGSELTDSKENTNIATVVSNLIEFVADVRSAIPTLFEDAPDVEDGTPTATSESSSEEESDKSSDKNEDDKDSTDSDTSSANRSFITLGSLSMGIAVGVFSSLF</sequence>
<proteinExistence type="predicted"/>
<protein>
    <submittedName>
        <fullName evidence="3">Uncharacterized protein</fullName>
    </submittedName>
</protein>
<dbReference type="OrthoDB" id="5576799at2759"/>
<gene>
    <name evidence="3" type="ORF">H4R20_002084</name>
</gene>
<evidence type="ECO:0000256" key="2">
    <source>
        <dbReference type="SAM" id="SignalP"/>
    </source>
</evidence>
<evidence type="ECO:0000313" key="4">
    <source>
        <dbReference type="Proteomes" id="UP001140094"/>
    </source>
</evidence>
<evidence type="ECO:0000256" key="1">
    <source>
        <dbReference type="SAM" id="MobiDB-lite"/>
    </source>
</evidence>
<dbReference type="AlphaFoldDB" id="A0A9W8LV12"/>
<dbReference type="Proteomes" id="UP001140094">
    <property type="component" value="Unassembled WGS sequence"/>
</dbReference>
<feature type="signal peptide" evidence="2">
    <location>
        <begin position="1"/>
        <end position="20"/>
    </location>
</feature>
<feature type="chain" id="PRO_5040749333" evidence="2">
    <location>
        <begin position="21"/>
        <end position="227"/>
    </location>
</feature>
<keyword evidence="2" id="KW-0732">Signal</keyword>
<reference evidence="3" key="1">
    <citation type="submission" date="2022-07" db="EMBL/GenBank/DDBJ databases">
        <title>Phylogenomic reconstructions and comparative analyses of Kickxellomycotina fungi.</title>
        <authorList>
            <person name="Reynolds N.K."/>
            <person name="Stajich J.E."/>
            <person name="Barry K."/>
            <person name="Grigoriev I.V."/>
            <person name="Crous P."/>
            <person name="Smith M.E."/>
        </authorList>
    </citation>
    <scope>NUCLEOTIDE SEQUENCE</scope>
    <source>
        <strain evidence="3">NRRL 1565</strain>
    </source>
</reference>
<feature type="region of interest" description="Disordered" evidence="1">
    <location>
        <begin position="160"/>
        <end position="205"/>
    </location>
</feature>
<dbReference type="EMBL" id="JANBUO010000286">
    <property type="protein sequence ID" value="KAJ2805461.1"/>
    <property type="molecule type" value="Genomic_DNA"/>
</dbReference>
<accession>A0A9W8LV12</accession>
<comment type="caution">
    <text evidence="3">The sequence shown here is derived from an EMBL/GenBank/DDBJ whole genome shotgun (WGS) entry which is preliminary data.</text>
</comment>
<organism evidence="3 4">
    <name type="scientific">Coemansia guatemalensis</name>
    <dbReference type="NCBI Taxonomy" id="2761395"/>
    <lineage>
        <taxon>Eukaryota</taxon>
        <taxon>Fungi</taxon>
        <taxon>Fungi incertae sedis</taxon>
        <taxon>Zoopagomycota</taxon>
        <taxon>Kickxellomycotina</taxon>
        <taxon>Kickxellomycetes</taxon>
        <taxon>Kickxellales</taxon>
        <taxon>Kickxellaceae</taxon>
        <taxon>Coemansia</taxon>
    </lineage>
</organism>
<name>A0A9W8LV12_9FUNG</name>
<evidence type="ECO:0000313" key="3">
    <source>
        <dbReference type="EMBL" id="KAJ2805461.1"/>
    </source>
</evidence>
<keyword evidence="4" id="KW-1185">Reference proteome</keyword>